<evidence type="ECO:0000256" key="1">
    <source>
        <dbReference type="SAM" id="SignalP"/>
    </source>
</evidence>
<evidence type="ECO:0000313" key="2">
    <source>
        <dbReference type="EMBL" id="PRO74508.1"/>
    </source>
</evidence>
<accession>A0A2S9VDG8</accession>
<dbReference type="EMBL" id="PVNP01000049">
    <property type="protein sequence ID" value="PRO74508.1"/>
    <property type="molecule type" value="Genomic_DNA"/>
</dbReference>
<organism evidence="2 3">
    <name type="scientific">Alteromonas alba</name>
    <dbReference type="NCBI Taxonomy" id="2079529"/>
    <lineage>
        <taxon>Bacteria</taxon>
        <taxon>Pseudomonadati</taxon>
        <taxon>Pseudomonadota</taxon>
        <taxon>Gammaproteobacteria</taxon>
        <taxon>Alteromonadales</taxon>
        <taxon>Alteromonadaceae</taxon>
        <taxon>Alteromonas/Salinimonas group</taxon>
        <taxon>Alteromonas</taxon>
    </lineage>
</organism>
<sequence length="292" mass="32469">MALSLAVFLSCNGIACANAGAQQAPSQPWHNIDFVTHSSTFYDAFRDQANTEPGLAADVYRALFSQMGFVPTIRLDVISRINSLDFDSESACSVLMLKSPAREAAFTFSLPVDFLLSHRLYQTNETPAVPAEVLNDKGELLSLSALFSQRENHQLIVLKGRSYGSVLDAQIRQLPDAAKYTRWGSNQYDADIRMLARGHGNYILAYPYDIHREAANFAGVSFKSTPIANNTAIRTGHIMCTKTPLTLAFLEEVNTHLRKLYHQQVYIDAHLKHTPPDSHQALHEGVAYLRSL</sequence>
<dbReference type="Proteomes" id="UP000238949">
    <property type="component" value="Unassembled WGS sequence"/>
</dbReference>
<keyword evidence="1" id="KW-0732">Signal</keyword>
<name>A0A2S9VDG8_9ALTE</name>
<gene>
    <name evidence="2" type="ORF">C6Y40_06005</name>
</gene>
<reference evidence="3" key="1">
    <citation type="journal article" date="2020" name="Int. J. Syst. Evol. Microbiol.">
        <title>Alteromonas alba sp. nov., a marine bacterium isolated from the seawater of the West Pacific Ocean.</title>
        <authorList>
            <person name="Sun C."/>
            <person name="Wu Y.-H."/>
            <person name="Xamxidin M."/>
            <person name="Cheng H."/>
            <person name="Xu X.-W."/>
        </authorList>
    </citation>
    <scope>NUCLEOTIDE SEQUENCE [LARGE SCALE GENOMIC DNA]</scope>
    <source>
        <strain evidence="3">190</strain>
    </source>
</reference>
<keyword evidence="3" id="KW-1185">Reference proteome</keyword>
<protein>
    <recommendedName>
        <fullName evidence="4">Solute-binding protein family 3/N-terminal domain-containing protein</fullName>
    </recommendedName>
</protein>
<evidence type="ECO:0008006" key="4">
    <source>
        <dbReference type="Google" id="ProtNLM"/>
    </source>
</evidence>
<comment type="caution">
    <text evidence="2">The sequence shown here is derived from an EMBL/GenBank/DDBJ whole genome shotgun (WGS) entry which is preliminary data.</text>
</comment>
<feature type="signal peptide" evidence="1">
    <location>
        <begin position="1"/>
        <end position="17"/>
    </location>
</feature>
<feature type="chain" id="PRO_5015529133" description="Solute-binding protein family 3/N-terminal domain-containing protein" evidence="1">
    <location>
        <begin position="18"/>
        <end position="292"/>
    </location>
</feature>
<proteinExistence type="predicted"/>
<evidence type="ECO:0000313" key="3">
    <source>
        <dbReference type="Proteomes" id="UP000238949"/>
    </source>
</evidence>
<dbReference type="AlphaFoldDB" id="A0A2S9VDG8"/>